<dbReference type="EMBL" id="JACHDN010000001">
    <property type="protein sequence ID" value="MBB5472593.1"/>
    <property type="molecule type" value="Genomic_DNA"/>
</dbReference>
<dbReference type="OrthoDB" id="9790745at2"/>
<dbReference type="AlphaFoldDB" id="A0A511FDY3"/>
<proteinExistence type="predicted"/>
<reference evidence="2 4" key="2">
    <citation type="submission" date="2020-08" db="EMBL/GenBank/DDBJ databases">
        <title>Sequencing the genomes of 1000 actinobacteria strains.</title>
        <authorList>
            <person name="Klenk H.-P."/>
        </authorList>
    </citation>
    <scope>NUCLEOTIDE SEQUENCE [LARGE SCALE GENOMIC DNA]</scope>
    <source>
        <strain evidence="2 4">DSM 9581</strain>
    </source>
</reference>
<evidence type="ECO:0000313" key="1">
    <source>
        <dbReference type="EMBL" id="GEL46814.1"/>
    </source>
</evidence>
<organism evidence="1 3">
    <name type="scientific">Cellulomonas hominis</name>
    <dbReference type="NCBI Taxonomy" id="156981"/>
    <lineage>
        <taxon>Bacteria</taxon>
        <taxon>Bacillati</taxon>
        <taxon>Actinomycetota</taxon>
        <taxon>Actinomycetes</taxon>
        <taxon>Micrococcales</taxon>
        <taxon>Cellulomonadaceae</taxon>
        <taxon>Cellulomonas</taxon>
    </lineage>
</organism>
<dbReference type="PANTHER" id="PTHR36849:SF1">
    <property type="entry name" value="CYTOPLASMIC PROTEIN"/>
    <property type="match status" value="1"/>
</dbReference>
<dbReference type="RefSeq" id="WP_146837200.1">
    <property type="nucleotide sequence ID" value="NZ_BJVQ01000024.1"/>
</dbReference>
<evidence type="ECO:0000313" key="2">
    <source>
        <dbReference type="EMBL" id="MBB5472593.1"/>
    </source>
</evidence>
<dbReference type="Pfam" id="PF22752">
    <property type="entry name" value="DUF488-N3i"/>
    <property type="match status" value="1"/>
</dbReference>
<dbReference type="InterPro" id="IPR052552">
    <property type="entry name" value="YeaO-like"/>
</dbReference>
<sequence length="115" mass="12839">MVQVGRVYEQPDGATRRVLVDRLWPRGVRKDDPRVDAWLPQVAPSTELRRWYGHRAEAFEEFADRYAAELAGGPGAEAFAQLADLVAGGPTTLVTATREVDLSHLTVLRRLLDAR</sequence>
<evidence type="ECO:0000313" key="4">
    <source>
        <dbReference type="Proteomes" id="UP000564629"/>
    </source>
</evidence>
<dbReference type="Proteomes" id="UP000321723">
    <property type="component" value="Unassembled WGS sequence"/>
</dbReference>
<dbReference type="EMBL" id="BJVQ01000024">
    <property type="protein sequence ID" value="GEL46814.1"/>
    <property type="molecule type" value="Genomic_DNA"/>
</dbReference>
<reference evidence="1 3" key="1">
    <citation type="submission" date="2019-07" db="EMBL/GenBank/DDBJ databases">
        <title>Whole genome shotgun sequence of Cellulomonas hominis NBRC 16055.</title>
        <authorList>
            <person name="Hosoyama A."/>
            <person name="Uohara A."/>
            <person name="Ohji S."/>
            <person name="Ichikawa N."/>
        </authorList>
    </citation>
    <scope>NUCLEOTIDE SEQUENCE [LARGE SCALE GENOMIC DNA]</scope>
    <source>
        <strain evidence="1 3">NBRC 16055</strain>
    </source>
</reference>
<dbReference type="PANTHER" id="PTHR36849">
    <property type="entry name" value="CYTOPLASMIC PROTEIN-RELATED"/>
    <property type="match status" value="1"/>
</dbReference>
<evidence type="ECO:0000313" key="3">
    <source>
        <dbReference type="Proteomes" id="UP000321723"/>
    </source>
</evidence>
<accession>A0A511FDY3</accession>
<protein>
    <submittedName>
        <fullName evidence="2">Uncharacterized protein YeaO (DUF488 family)</fullName>
    </submittedName>
</protein>
<gene>
    <name evidence="1" type="ORF">CHO01_19300</name>
    <name evidence="2" type="ORF">HNR08_001329</name>
</gene>
<name>A0A511FDY3_9CELL</name>
<keyword evidence="3" id="KW-1185">Reference proteome</keyword>
<dbReference type="Proteomes" id="UP000564629">
    <property type="component" value="Unassembled WGS sequence"/>
</dbReference>
<comment type="caution">
    <text evidence="1">The sequence shown here is derived from an EMBL/GenBank/DDBJ whole genome shotgun (WGS) entry which is preliminary data.</text>
</comment>